<dbReference type="CDD" id="cd00033">
    <property type="entry name" value="CCP"/>
    <property type="match status" value="9"/>
</dbReference>
<evidence type="ECO:0000256" key="18">
    <source>
        <dbReference type="ARBA" id="ARBA00040812"/>
    </source>
</evidence>
<keyword evidence="10" id="KW-0677">Repeat</keyword>
<reference evidence="30 31" key="1">
    <citation type="submission" date="2019-04" db="EMBL/GenBank/DDBJ databases">
        <authorList>
            <consortium name="Wellcome Sanger Institute Data Sharing"/>
        </authorList>
    </citation>
    <scope>NUCLEOTIDE SEQUENCE [LARGE SCALE GENOMIC DNA]</scope>
</reference>
<name>A0A8C9SE89_SCLFO</name>
<evidence type="ECO:0000256" key="20">
    <source>
        <dbReference type="ARBA" id="ARBA00042113"/>
    </source>
</evidence>
<dbReference type="SUPFAM" id="SSF57196">
    <property type="entry name" value="EGF/Laminin"/>
    <property type="match status" value="1"/>
</dbReference>
<dbReference type="PANTHER" id="PTHR19325:SF493">
    <property type="entry name" value="E-SELECTIN"/>
    <property type="match status" value="1"/>
</dbReference>
<dbReference type="PROSITE" id="PS00615">
    <property type="entry name" value="C_TYPE_LECTIN_1"/>
    <property type="match status" value="1"/>
</dbReference>
<organism evidence="30 31">
    <name type="scientific">Scleropages formosus</name>
    <name type="common">Asian bonytongue</name>
    <name type="synonym">Osteoglossum formosum</name>
    <dbReference type="NCBI Taxonomy" id="113540"/>
    <lineage>
        <taxon>Eukaryota</taxon>
        <taxon>Metazoa</taxon>
        <taxon>Chordata</taxon>
        <taxon>Craniata</taxon>
        <taxon>Vertebrata</taxon>
        <taxon>Euteleostomi</taxon>
        <taxon>Actinopterygii</taxon>
        <taxon>Neopterygii</taxon>
        <taxon>Teleostei</taxon>
        <taxon>Osteoglossocephala</taxon>
        <taxon>Osteoglossomorpha</taxon>
        <taxon>Osteoglossiformes</taxon>
        <taxon>Osteoglossidae</taxon>
        <taxon>Scleropages</taxon>
    </lineage>
</organism>
<evidence type="ECO:0000256" key="12">
    <source>
        <dbReference type="ARBA" id="ARBA00022889"/>
    </source>
</evidence>
<dbReference type="CDD" id="cd00054">
    <property type="entry name" value="EGF_CA"/>
    <property type="match status" value="1"/>
</dbReference>
<feature type="domain" description="Sushi" evidence="29">
    <location>
        <begin position="316"/>
        <end position="377"/>
    </location>
</feature>
<dbReference type="InterPro" id="IPR002396">
    <property type="entry name" value="Selectin_superfamily"/>
</dbReference>
<dbReference type="InterPro" id="IPR016186">
    <property type="entry name" value="C-type_lectin-like/link_sf"/>
</dbReference>
<keyword evidence="31" id="KW-1185">Reference proteome</keyword>
<dbReference type="Ensembl" id="ENSSFOT00015059421.1">
    <property type="protein sequence ID" value="ENSSFOP00015038119.1"/>
    <property type="gene ID" value="ENSSFOG00015006094.2"/>
</dbReference>
<feature type="domain" description="Sushi" evidence="29">
    <location>
        <begin position="378"/>
        <end position="439"/>
    </location>
</feature>
<dbReference type="InterPro" id="IPR050350">
    <property type="entry name" value="Compl-Cell_Adhes-Reg"/>
</dbReference>
<evidence type="ECO:0000256" key="3">
    <source>
        <dbReference type="ARBA" id="ARBA00022475"/>
    </source>
</evidence>
<protein>
    <recommendedName>
        <fullName evidence="18">E-selectin</fullName>
    </recommendedName>
    <alternativeName>
        <fullName evidence="19">CD62 antigen-like family member E</fullName>
    </alternativeName>
    <alternativeName>
        <fullName evidence="20">Endothelial leukocyte adhesion molecule 1</fullName>
    </alternativeName>
    <alternativeName>
        <fullName evidence="21">Leukocyte-endothelial cell adhesion molecule 2</fullName>
    </alternativeName>
</protein>
<evidence type="ECO:0000256" key="26">
    <source>
        <dbReference type="SAM" id="Phobius"/>
    </source>
</evidence>
<evidence type="ECO:0000256" key="23">
    <source>
        <dbReference type="PROSITE-ProRule" id="PRU00076"/>
    </source>
</evidence>
<dbReference type="PROSITE" id="PS50923">
    <property type="entry name" value="SUSHI"/>
    <property type="match status" value="9"/>
</dbReference>
<reference evidence="30" key="3">
    <citation type="submission" date="2025-09" db="UniProtKB">
        <authorList>
            <consortium name="Ensembl"/>
        </authorList>
    </citation>
    <scope>IDENTIFICATION</scope>
</reference>
<evidence type="ECO:0000256" key="17">
    <source>
        <dbReference type="ARBA" id="ARBA00038738"/>
    </source>
</evidence>
<feature type="domain" description="Sushi" evidence="29">
    <location>
        <begin position="688"/>
        <end position="749"/>
    </location>
</feature>
<evidence type="ECO:0000256" key="1">
    <source>
        <dbReference type="ARBA" id="ARBA00004251"/>
    </source>
</evidence>
<feature type="domain" description="Sushi" evidence="29">
    <location>
        <begin position="564"/>
        <end position="625"/>
    </location>
</feature>
<feature type="domain" description="EGF-like" evidence="27">
    <location>
        <begin position="153"/>
        <end position="189"/>
    </location>
</feature>
<dbReference type="CDD" id="cd03592">
    <property type="entry name" value="CLECT_selectins_like"/>
    <property type="match status" value="1"/>
</dbReference>
<feature type="disulfide bond" evidence="24">
    <location>
        <begin position="658"/>
        <end position="685"/>
    </location>
</feature>
<dbReference type="GeneTree" id="ENSGT00940000161063"/>
<dbReference type="InterPro" id="IPR000742">
    <property type="entry name" value="EGF"/>
</dbReference>
<evidence type="ECO:0000256" key="4">
    <source>
        <dbReference type="ARBA" id="ARBA00022536"/>
    </source>
</evidence>
<dbReference type="PROSITE" id="PS00022">
    <property type="entry name" value="EGF_1"/>
    <property type="match status" value="1"/>
</dbReference>
<evidence type="ECO:0000259" key="27">
    <source>
        <dbReference type="PROSITE" id="PS50026"/>
    </source>
</evidence>
<dbReference type="OrthoDB" id="406096at2759"/>
<keyword evidence="15 23" id="KW-1015">Disulfide bond</keyword>
<dbReference type="SMART" id="SM00032">
    <property type="entry name" value="CCP"/>
    <property type="match status" value="9"/>
</dbReference>
<dbReference type="PROSITE" id="PS50026">
    <property type="entry name" value="EGF_3"/>
    <property type="match status" value="1"/>
</dbReference>
<dbReference type="InterPro" id="IPR018378">
    <property type="entry name" value="C-type_lectin_CS"/>
</dbReference>
<feature type="disulfide bond" evidence="24">
    <location>
        <begin position="224"/>
        <end position="251"/>
    </location>
</feature>
<evidence type="ECO:0000256" key="11">
    <source>
        <dbReference type="ARBA" id="ARBA00022837"/>
    </source>
</evidence>
<comment type="similarity">
    <text evidence="2">Belongs to the selectin/LECAM family.</text>
</comment>
<evidence type="ECO:0000256" key="19">
    <source>
        <dbReference type="ARBA" id="ARBA00041401"/>
    </source>
</evidence>
<keyword evidence="12" id="KW-0130">Cell adhesion</keyword>
<keyword evidence="8" id="KW-0732">Signal</keyword>
<evidence type="ECO:0000256" key="14">
    <source>
        <dbReference type="ARBA" id="ARBA00023136"/>
    </source>
</evidence>
<dbReference type="GO" id="GO:0007155">
    <property type="term" value="P:cell adhesion"/>
    <property type="evidence" value="ECO:0007669"/>
    <property type="project" value="UniProtKB-KW"/>
</dbReference>
<dbReference type="AlphaFoldDB" id="A0A8C9SE89"/>
<dbReference type="Proteomes" id="UP000694397">
    <property type="component" value="Chromosome 3"/>
</dbReference>
<evidence type="ECO:0000256" key="21">
    <source>
        <dbReference type="ARBA" id="ARBA00043124"/>
    </source>
</evidence>
<dbReference type="GO" id="GO:0046872">
    <property type="term" value="F:metal ion binding"/>
    <property type="evidence" value="ECO:0007669"/>
    <property type="project" value="UniProtKB-KW"/>
</dbReference>
<comment type="function">
    <text evidence="22">Cell-surface glycoprotein having a role in immunoadhesion. Mediates in the adhesion of blood neutrophils in cytokine-activated endothelium through interaction with SELPLG/PSGL1. May have a role in capillary morphogenesis.</text>
</comment>
<dbReference type="FunFam" id="2.10.70.10:FF:000001">
    <property type="entry name" value="Selectin P"/>
    <property type="match status" value="9"/>
</dbReference>
<evidence type="ECO:0000256" key="9">
    <source>
        <dbReference type="ARBA" id="ARBA00022734"/>
    </source>
</evidence>
<dbReference type="SMART" id="SM00034">
    <property type="entry name" value="CLECT"/>
    <property type="match status" value="1"/>
</dbReference>
<accession>A0A8C9SE89</accession>
<evidence type="ECO:0000256" key="16">
    <source>
        <dbReference type="ARBA" id="ARBA00023180"/>
    </source>
</evidence>
<dbReference type="PANTHER" id="PTHR19325">
    <property type="entry name" value="COMPLEMENT COMPONENT-RELATED SUSHI DOMAIN-CONTAINING"/>
    <property type="match status" value="1"/>
</dbReference>
<keyword evidence="4 23" id="KW-0245">EGF-like domain</keyword>
<evidence type="ECO:0000256" key="22">
    <source>
        <dbReference type="ARBA" id="ARBA00045695"/>
    </source>
</evidence>
<dbReference type="Gene3D" id="3.10.100.10">
    <property type="entry name" value="Mannose-Binding Protein A, subunit A"/>
    <property type="match status" value="1"/>
</dbReference>
<evidence type="ECO:0000256" key="25">
    <source>
        <dbReference type="SAM" id="MobiDB-lite"/>
    </source>
</evidence>
<feature type="domain" description="C-type lectin" evidence="28">
    <location>
        <begin position="33"/>
        <end position="153"/>
    </location>
</feature>
<feature type="domain" description="Sushi" evidence="29">
    <location>
        <begin position="626"/>
        <end position="687"/>
    </location>
</feature>
<feature type="disulfide bond" evidence="24">
    <location>
        <begin position="410"/>
        <end position="437"/>
    </location>
</feature>
<keyword evidence="13 26" id="KW-1133">Transmembrane helix</keyword>
<evidence type="ECO:0000256" key="2">
    <source>
        <dbReference type="ARBA" id="ARBA00007360"/>
    </source>
</evidence>
<feature type="domain" description="Sushi" evidence="29">
    <location>
        <begin position="192"/>
        <end position="253"/>
    </location>
</feature>
<feature type="region of interest" description="Disordered" evidence="25">
    <location>
        <begin position="790"/>
        <end position="816"/>
    </location>
</feature>
<feature type="disulfide bond" evidence="24">
    <location>
        <begin position="472"/>
        <end position="499"/>
    </location>
</feature>
<feature type="domain" description="Sushi" evidence="29">
    <location>
        <begin position="502"/>
        <end position="563"/>
    </location>
</feature>
<dbReference type="Gene3D" id="2.10.70.10">
    <property type="entry name" value="Complement Module, domain 1"/>
    <property type="match status" value="9"/>
</dbReference>
<reference evidence="30" key="2">
    <citation type="submission" date="2025-08" db="UniProtKB">
        <authorList>
            <consortium name="Ensembl"/>
        </authorList>
    </citation>
    <scope>IDENTIFICATION</scope>
</reference>
<feature type="disulfide bond" evidence="24">
    <location>
        <begin position="534"/>
        <end position="561"/>
    </location>
</feature>
<dbReference type="InterPro" id="IPR035976">
    <property type="entry name" value="Sushi/SCR/CCP_sf"/>
</dbReference>
<evidence type="ECO:0000259" key="29">
    <source>
        <dbReference type="PROSITE" id="PS50923"/>
    </source>
</evidence>
<comment type="caution">
    <text evidence="23">Lacks conserved residue(s) required for the propagation of feature annotation.</text>
</comment>
<feature type="disulfide bond" evidence="24">
    <location>
        <begin position="596"/>
        <end position="623"/>
    </location>
</feature>
<dbReference type="PROSITE" id="PS01186">
    <property type="entry name" value="EGF_2"/>
    <property type="match status" value="1"/>
</dbReference>
<proteinExistence type="inferred from homology"/>
<evidence type="ECO:0000259" key="28">
    <source>
        <dbReference type="PROSITE" id="PS50041"/>
    </source>
</evidence>
<keyword evidence="16" id="KW-0325">Glycoprotein</keyword>
<evidence type="ECO:0000256" key="15">
    <source>
        <dbReference type="ARBA" id="ARBA00023157"/>
    </source>
</evidence>
<dbReference type="CTD" id="6401"/>
<dbReference type="KEGG" id="sfm:108934974"/>
<evidence type="ECO:0000256" key="13">
    <source>
        <dbReference type="ARBA" id="ARBA00022989"/>
    </source>
</evidence>
<keyword evidence="7" id="KW-0479">Metal-binding</keyword>
<evidence type="ECO:0000256" key="5">
    <source>
        <dbReference type="ARBA" id="ARBA00022659"/>
    </source>
</evidence>
<dbReference type="GO" id="GO:0030246">
    <property type="term" value="F:carbohydrate binding"/>
    <property type="evidence" value="ECO:0007669"/>
    <property type="project" value="UniProtKB-KW"/>
</dbReference>
<dbReference type="Pfam" id="PF00059">
    <property type="entry name" value="Lectin_C"/>
    <property type="match status" value="1"/>
</dbReference>
<keyword evidence="9" id="KW-0430">Lectin</keyword>
<sequence>MGLCTEKKNAHSAWCLNSWICLPILILISGTGTHAWSYHYSEQPMNWNEARRWCTEHYTDMVAIQNQEEIAHLNNILPKSPCYYWIGIRKINKVWTWVGTNKTLTDEAVNWAAGEPNNGKNNEDCVEIYIKRAQDAGKWNDESCLKRKTALCFTASCKMDSCSGNGECIEMINHHRCQCFDGFYGDKCENVVHCEEVSEPAHGSVSCSHRFGNFSYGSQCSFHCNHGYEVVGSDSVQCTATKEWSAPPPLCEAVKCAELVSPSHGTMDCIEPLGPFSYQAECSFSCEEGYQLTADSKLQCGSQGQWSDQQPQCEAVQCPPLQAPQDSTMSCSYLDMPFSFSSTCNFSCADGFELQGAASVSCTASAQWSEEMPRCKAVRCQRPDERPRAVMECSHPAEDLGPDSTCGFRCHPGFALQGVETLTCGRSGQWDSAPPTCAAVKCAELVSPSHGTMDCIEPLGPFSYQAECSFSCEEGYQLTADSKLQCGSQGQWSDQQPQCEAVQCPPLQAPQDSTMSCSYLDMPFSFSSTCNFSCADGFELQGAASVSCTASAQWSEEMPRCKAVRCQRPDERPRVVMECSHPAEDLGPDSTCGFRCHPGFALQGVETLTCGRSGQWDSAPPTCAAVKCAELVSPSHGTMDCIEPLGPFSYQAECSFSCEEGYQLTADSKLQCGSQGQWSDQQPQCEAVQCPPLQAPQDSTMSCSYLDMPFSFSSTCNFSCADGFELQGAASVSCTASAQWSEEMPRCKATDTPLLNAIMLTAGCAAGLSSLMLASWLLKRLRQKAKKFDLSSSSSTADDFEEDPPQRYKNSIDSLI</sequence>
<keyword evidence="14 26" id="KW-0472">Membrane</keyword>
<feature type="transmembrane region" description="Helical" evidence="26">
    <location>
        <begin position="754"/>
        <end position="778"/>
    </location>
</feature>
<keyword evidence="6 26" id="KW-0812">Transmembrane</keyword>
<feature type="disulfide bond" evidence="24">
    <location>
        <begin position="348"/>
        <end position="375"/>
    </location>
</feature>
<comment type="subunit">
    <text evidence="17">Interacts with SELPLG/PSGL1 and PODXL2 through the sialyl Lewis X epitope. SELPLG sulfation appears not to be required for this interaction.</text>
</comment>
<dbReference type="SUPFAM" id="SSF57535">
    <property type="entry name" value="Complement control module/SCR domain"/>
    <property type="match status" value="9"/>
</dbReference>
<evidence type="ECO:0000256" key="24">
    <source>
        <dbReference type="PROSITE-ProRule" id="PRU00302"/>
    </source>
</evidence>
<feature type="domain" description="Sushi" evidence="29">
    <location>
        <begin position="440"/>
        <end position="501"/>
    </location>
</feature>
<keyword evidence="5 24" id="KW-0768">Sushi</keyword>
<dbReference type="PROSITE" id="PS50041">
    <property type="entry name" value="C_TYPE_LECTIN_2"/>
    <property type="match status" value="1"/>
</dbReference>
<dbReference type="Pfam" id="PF00084">
    <property type="entry name" value="Sushi"/>
    <property type="match status" value="9"/>
</dbReference>
<evidence type="ECO:0000256" key="6">
    <source>
        <dbReference type="ARBA" id="ARBA00022692"/>
    </source>
</evidence>
<evidence type="ECO:0000313" key="30">
    <source>
        <dbReference type="Ensembl" id="ENSSFOP00015038119.1"/>
    </source>
</evidence>
<gene>
    <name evidence="30" type="primary">LOC108934974</name>
</gene>
<dbReference type="InterPro" id="IPR016187">
    <property type="entry name" value="CTDL_fold"/>
</dbReference>
<dbReference type="GO" id="GO:0005886">
    <property type="term" value="C:plasma membrane"/>
    <property type="evidence" value="ECO:0007669"/>
    <property type="project" value="UniProtKB-SubCell"/>
</dbReference>
<evidence type="ECO:0000256" key="7">
    <source>
        <dbReference type="ARBA" id="ARBA00022723"/>
    </source>
</evidence>
<evidence type="ECO:0000313" key="31">
    <source>
        <dbReference type="Proteomes" id="UP000694397"/>
    </source>
</evidence>
<dbReference type="InterPro" id="IPR000436">
    <property type="entry name" value="Sushi_SCR_CCP_dom"/>
</dbReference>
<feature type="disulfide bond" evidence="24">
    <location>
        <begin position="720"/>
        <end position="747"/>
    </location>
</feature>
<dbReference type="InterPro" id="IPR033991">
    <property type="entry name" value="Selectin_CTLD"/>
</dbReference>
<dbReference type="SUPFAM" id="SSF56436">
    <property type="entry name" value="C-type lectin-like"/>
    <property type="match status" value="1"/>
</dbReference>
<evidence type="ECO:0000256" key="10">
    <source>
        <dbReference type="ARBA" id="ARBA00022737"/>
    </source>
</evidence>
<feature type="disulfide bond" evidence="24">
    <location>
        <begin position="286"/>
        <end position="313"/>
    </location>
</feature>
<dbReference type="PRINTS" id="PR00343">
    <property type="entry name" value="SELECTIN"/>
</dbReference>
<keyword evidence="11" id="KW-0106">Calcium</keyword>
<keyword evidence="3" id="KW-1003">Cell membrane</keyword>
<dbReference type="InterPro" id="IPR001304">
    <property type="entry name" value="C-type_lectin-like"/>
</dbReference>
<dbReference type="FunFam" id="3.10.100.10:FF:000007">
    <property type="entry name" value="L-selectin"/>
    <property type="match status" value="1"/>
</dbReference>
<feature type="disulfide bond" evidence="23">
    <location>
        <begin position="179"/>
        <end position="188"/>
    </location>
</feature>
<evidence type="ECO:0000256" key="8">
    <source>
        <dbReference type="ARBA" id="ARBA00022729"/>
    </source>
</evidence>
<comment type="subcellular location">
    <subcellularLocation>
        <location evidence="1">Cell membrane</location>
        <topology evidence="1">Single-pass type I membrane protein</topology>
    </subcellularLocation>
</comment>
<feature type="domain" description="Sushi" evidence="29">
    <location>
        <begin position="254"/>
        <end position="315"/>
    </location>
</feature>